<evidence type="ECO:0000256" key="1">
    <source>
        <dbReference type="ARBA" id="ARBA00011028"/>
    </source>
</evidence>
<dbReference type="PANTHER" id="PTHR42953">
    <property type="entry name" value="HIGH-AFFINITY ZINC UPTAKE SYSTEM PROTEIN ZNUA-RELATED"/>
    <property type="match status" value="1"/>
</dbReference>
<organism evidence="8 9">
    <name type="scientific">Tropicibacter naphthalenivorans</name>
    <dbReference type="NCBI Taxonomy" id="441103"/>
    <lineage>
        <taxon>Bacteria</taxon>
        <taxon>Pseudomonadati</taxon>
        <taxon>Pseudomonadota</taxon>
        <taxon>Alphaproteobacteria</taxon>
        <taxon>Rhodobacterales</taxon>
        <taxon>Roseobacteraceae</taxon>
        <taxon>Tropicibacter</taxon>
    </lineage>
</organism>
<keyword evidence="3" id="KW-0813">Transport</keyword>
<keyword evidence="4 7" id="KW-0732">Signal</keyword>
<dbReference type="InterPro" id="IPR006127">
    <property type="entry name" value="ZnuA-like"/>
</dbReference>
<accession>A0A0P1G2I1</accession>
<protein>
    <recommendedName>
        <fullName evidence="2">High-affinity zinc uptake system protein ZnuA</fullName>
    </recommendedName>
</protein>
<keyword evidence="5" id="KW-0864">Zinc transport</keyword>
<comment type="similarity">
    <text evidence="1">Belongs to the bacterial solute-binding protein 9 family.</text>
</comment>
<dbReference type="STRING" id="441103.TRN7648_00643"/>
<proteinExistence type="inferred from homology"/>
<evidence type="ECO:0000256" key="2">
    <source>
        <dbReference type="ARBA" id="ARBA00015915"/>
    </source>
</evidence>
<dbReference type="EMBL" id="CYSE01000001">
    <property type="protein sequence ID" value="CUH75830.1"/>
    <property type="molecule type" value="Genomic_DNA"/>
</dbReference>
<keyword evidence="5" id="KW-0862">Zinc</keyword>
<sequence>MLKTLFLTAALISGTAAQADAPKVVTDIPPVHSLVSMLLKGVGEADLLLTPGESAHDFALRPSQARALADADMVVLIGEHLTPQLARQVGTLAPGALHVELAEVDGTHYLAFREAAVFAIEDAHDDHADDGHNDHGHGHDHDHGGEIDPHLWLAPENAGVWLAALTEALAAQDPANAETYRSNHREALSTIEAATAQAESALNTVHDVPLAIFHDAFQYYEDAFHLTVLGAISNGDDAAPGPARLAELRAAFEATPPACVLTEATTSGLLGAVTDGDIPVATLDPLGASLELGASLYPSLLIDIADKISDCAAPD</sequence>
<dbReference type="Proteomes" id="UP000054935">
    <property type="component" value="Unassembled WGS sequence"/>
</dbReference>
<dbReference type="Pfam" id="PF01297">
    <property type="entry name" value="ZnuA"/>
    <property type="match status" value="1"/>
</dbReference>
<dbReference type="InterPro" id="IPR050492">
    <property type="entry name" value="Bact_metal-bind_prot9"/>
</dbReference>
<dbReference type="GO" id="GO:0006829">
    <property type="term" value="P:zinc ion transport"/>
    <property type="evidence" value="ECO:0007669"/>
    <property type="project" value="UniProtKB-KW"/>
</dbReference>
<dbReference type="PANTHER" id="PTHR42953:SF3">
    <property type="entry name" value="HIGH-AFFINITY ZINC UPTAKE SYSTEM PROTEIN ZNUA"/>
    <property type="match status" value="1"/>
</dbReference>
<evidence type="ECO:0000256" key="7">
    <source>
        <dbReference type="SAM" id="SignalP"/>
    </source>
</evidence>
<dbReference type="GO" id="GO:0046872">
    <property type="term" value="F:metal ion binding"/>
    <property type="evidence" value="ECO:0007669"/>
    <property type="project" value="InterPro"/>
</dbReference>
<evidence type="ECO:0000256" key="6">
    <source>
        <dbReference type="SAM" id="MobiDB-lite"/>
    </source>
</evidence>
<evidence type="ECO:0000256" key="5">
    <source>
        <dbReference type="ARBA" id="ARBA00022906"/>
    </source>
</evidence>
<dbReference type="SUPFAM" id="SSF53807">
    <property type="entry name" value="Helical backbone' metal receptor"/>
    <property type="match status" value="1"/>
</dbReference>
<dbReference type="RefSeq" id="WP_058246162.1">
    <property type="nucleotide sequence ID" value="NZ_CYSE01000001.1"/>
</dbReference>
<dbReference type="Gene3D" id="3.40.50.1980">
    <property type="entry name" value="Nitrogenase molybdenum iron protein domain"/>
    <property type="match status" value="2"/>
</dbReference>
<evidence type="ECO:0000313" key="9">
    <source>
        <dbReference type="Proteomes" id="UP000054935"/>
    </source>
</evidence>
<evidence type="ECO:0000313" key="8">
    <source>
        <dbReference type="EMBL" id="CUH75830.1"/>
    </source>
</evidence>
<keyword evidence="9" id="KW-1185">Reference proteome</keyword>
<gene>
    <name evidence="8" type="primary">znuA</name>
    <name evidence="8" type="ORF">TRN7648_00643</name>
</gene>
<feature type="signal peptide" evidence="7">
    <location>
        <begin position="1"/>
        <end position="19"/>
    </location>
</feature>
<dbReference type="AlphaFoldDB" id="A0A0P1G2I1"/>
<keyword evidence="5" id="KW-0406">Ion transport</keyword>
<name>A0A0P1G2I1_9RHOB</name>
<feature type="chain" id="PRO_5006063004" description="High-affinity zinc uptake system protein ZnuA" evidence="7">
    <location>
        <begin position="20"/>
        <end position="315"/>
    </location>
</feature>
<evidence type="ECO:0000256" key="3">
    <source>
        <dbReference type="ARBA" id="ARBA00022448"/>
    </source>
</evidence>
<reference evidence="8 9" key="1">
    <citation type="submission" date="2015-09" db="EMBL/GenBank/DDBJ databases">
        <authorList>
            <consortium name="Swine Surveillance"/>
        </authorList>
    </citation>
    <scope>NUCLEOTIDE SEQUENCE [LARGE SCALE GENOMIC DNA]</scope>
    <source>
        <strain evidence="8 9">CECT 7648</strain>
    </source>
</reference>
<feature type="region of interest" description="Disordered" evidence="6">
    <location>
        <begin position="126"/>
        <end position="147"/>
    </location>
</feature>
<evidence type="ECO:0000256" key="4">
    <source>
        <dbReference type="ARBA" id="ARBA00022729"/>
    </source>
</evidence>